<feature type="region of interest" description="Disordered" evidence="1">
    <location>
        <begin position="30"/>
        <end position="83"/>
    </location>
</feature>
<gene>
    <name evidence="3" type="ordered locus">ACP_2773</name>
</gene>
<dbReference type="Gene3D" id="3.40.50.410">
    <property type="entry name" value="von Willebrand factor, type A domain"/>
    <property type="match status" value="1"/>
</dbReference>
<evidence type="ECO:0008006" key="5">
    <source>
        <dbReference type="Google" id="ProtNLM"/>
    </source>
</evidence>
<protein>
    <recommendedName>
        <fullName evidence="5">VWA domain-containing protein</fullName>
    </recommendedName>
</protein>
<evidence type="ECO:0000256" key="1">
    <source>
        <dbReference type="SAM" id="MobiDB-lite"/>
    </source>
</evidence>
<dbReference type="Proteomes" id="UP000002207">
    <property type="component" value="Chromosome"/>
</dbReference>
<dbReference type="eggNOG" id="COG2304">
    <property type="taxonomic scope" value="Bacteria"/>
</dbReference>
<dbReference type="InParanoid" id="C1F380"/>
<dbReference type="EMBL" id="CP001472">
    <property type="protein sequence ID" value="ACO33017.1"/>
    <property type="molecule type" value="Genomic_DNA"/>
</dbReference>
<name>C1F380_ACIC5</name>
<evidence type="ECO:0000313" key="4">
    <source>
        <dbReference type="Proteomes" id="UP000002207"/>
    </source>
</evidence>
<reference evidence="3 4" key="1">
    <citation type="journal article" date="2009" name="Appl. Environ. Microbiol.">
        <title>Three genomes from the phylum Acidobacteria provide insight into the lifestyles of these microorganisms in soils.</title>
        <authorList>
            <person name="Ward N.L."/>
            <person name="Challacombe J.F."/>
            <person name="Janssen P.H."/>
            <person name="Henrissat B."/>
            <person name="Coutinho P.M."/>
            <person name="Wu M."/>
            <person name="Xie G."/>
            <person name="Haft D.H."/>
            <person name="Sait M."/>
            <person name="Badger J."/>
            <person name="Barabote R.D."/>
            <person name="Bradley B."/>
            <person name="Brettin T.S."/>
            <person name="Brinkac L.M."/>
            <person name="Bruce D."/>
            <person name="Creasy T."/>
            <person name="Daugherty S.C."/>
            <person name="Davidsen T.M."/>
            <person name="DeBoy R.T."/>
            <person name="Detter J.C."/>
            <person name="Dodson R.J."/>
            <person name="Durkin A.S."/>
            <person name="Ganapathy A."/>
            <person name="Gwinn-Giglio M."/>
            <person name="Han C.S."/>
            <person name="Khouri H."/>
            <person name="Kiss H."/>
            <person name="Kothari S.P."/>
            <person name="Madupu R."/>
            <person name="Nelson K.E."/>
            <person name="Nelson W.C."/>
            <person name="Paulsen I."/>
            <person name="Penn K."/>
            <person name="Ren Q."/>
            <person name="Rosovitz M.J."/>
            <person name="Selengut J.D."/>
            <person name="Shrivastava S."/>
            <person name="Sullivan S.A."/>
            <person name="Tapia R."/>
            <person name="Thompson L.S."/>
            <person name="Watkins K.L."/>
            <person name="Yang Q."/>
            <person name="Yu C."/>
            <person name="Zafar N."/>
            <person name="Zhou L."/>
            <person name="Kuske C.R."/>
        </authorList>
    </citation>
    <scope>NUCLEOTIDE SEQUENCE [LARGE SCALE GENOMIC DNA]</scope>
    <source>
        <strain evidence="4">ATCC 51196 / DSM 11244 / BCRC 80197 / JCM 7670 / NBRC 15755 / NCIMB 13165 / 161</strain>
    </source>
</reference>
<evidence type="ECO:0000313" key="3">
    <source>
        <dbReference type="EMBL" id="ACO33017.1"/>
    </source>
</evidence>
<keyword evidence="2" id="KW-0732">Signal</keyword>
<feature type="compositionally biased region" description="Basic and acidic residues" evidence="1">
    <location>
        <begin position="46"/>
        <end position="59"/>
    </location>
</feature>
<dbReference type="InterPro" id="IPR017802">
    <property type="entry name" value="VWFA-rel_acidobac-type"/>
</dbReference>
<feature type="chain" id="PRO_5002907344" description="VWA domain-containing protein" evidence="2">
    <location>
        <begin position="28"/>
        <end position="419"/>
    </location>
</feature>
<sequence length="419" mass="46328">MLRRERFLPGMVTVLAGLLLTAMPLHAQYDQTATSPGTPPVMAPKAKPETKPRPPEAKAAKAPAAAAPGYPPAPELGGPEADSGAIAIPRRVTPPAPPGSAPEEMVKNPPGLQHLALRVNASLVNVDVGVVLAKTHHFVADLRKQNFEVFENGVPQQIAHFRQVQAPITAVLLLEFAATNYNFIYDMQNAAYAFARDLGPDDEIAVETFDMHTHLLTDFTQNKARVMDALDTLTMPTWTEANLYDALYTTLDRLARVQGRKYIILVASGIDSFSKINYDQVLDKIRQTPDVTIFAISTGHYARLMADGFGGMSPLLESKFLIADNQMQAFARMTGGQYFAPRFEAAMPDIFAEINGQIRNQYEISYIPTDRKMDGTYRRIQVRLVNSKGRPLMIVNQKHRPLRYAVVAKEGYRAPMPVQ</sequence>
<dbReference type="AlphaFoldDB" id="C1F380"/>
<dbReference type="STRING" id="240015.ACP_2773"/>
<dbReference type="KEGG" id="aca:ACP_2773"/>
<dbReference type="HOGENOM" id="CLU_701633_0_0_0"/>
<dbReference type="NCBIfam" id="TIGR03436">
    <property type="entry name" value="acidobact_VWFA"/>
    <property type="match status" value="1"/>
</dbReference>
<dbReference type="InterPro" id="IPR036465">
    <property type="entry name" value="vWFA_dom_sf"/>
</dbReference>
<accession>C1F380</accession>
<feature type="signal peptide" evidence="2">
    <location>
        <begin position="1"/>
        <end position="27"/>
    </location>
</feature>
<dbReference type="CDD" id="cd00198">
    <property type="entry name" value="vWFA"/>
    <property type="match status" value="1"/>
</dbReference>
<proteinExistence type="predicted"/>
<organism evidence="3 4">
    <name type="scientific">Acidobacterium capsulatum (strain ATCC 51196 / DSM 11244 / BCRC 80197 / JCM 7670 / NBRC 15755 / NCIMB 13165 / 161)</name>
    <dbReference type="NCBI Taxonomy" id="240015"/>
    <lineage>
        <taxon>Bacteria</taxon>
        <taxon>Pseudomonadati</taxon>
        <taxon>Acidobacteriota</taxon>
        <taxon>Terriglobia</taxon>
        <taxon>Terriglobales</taxon>
        <taxon>Acidobacteriaceae</taxon>
        <taxon>Acidobacterium</taxon>
    </lineage>
</organism>
<dbReference type="RefSeq" id="WP_015897833.1">
    <property type="nucleotide sequence ID" value="NC_012483.1"/>
</dbReference>
<keyword evidence="4" id="KW-1185">Reference proteome</keyword>
<evidence type="ECO:0000256" key="2">
    <source>
        <dbReference type="SAM" id="SignalP"/>
    </source>
</evidence>
<dbReference type="SUPFAM" id="SSF53300">
    <property type="entry name" value="vWA-like"/>
    <property type="match status" value="1"/>
</dbReference>